<evidence type="ECO:0000313" key="1">
    <source>
        <dbReference type="EMBL" id="CAH3159019.1"/>
    </source>
</evidence>
<gene>
    <name evidence="1" type="ORF">PLOB_00003486</name>
</gene>
<comment type="caution">
    <text evidence="1">The sequence shown here is derived from an EMBL/GenBank/DDBJ whole genome shotgun (WGS) entry which is preliminary data.</text>
</comment>
<organism evidence="1 2">
    <name type="scientific">Porites lobata</name>
    <dbReference type="NCBI Taxonomy" id="104759"/>
    <lineage>
        <taxon>Eukaryota</taxon>
        <taxon>Metazoa</taxon>
        <taxon>Cnidaria</taxon>
        <taxon>Anthozoa</taxon>
        <taxon>Hexacorallia</taxon>
        <taxon>Scleractinia</taxon>
        <taxon>Fungiina</taxon>
        <taxon>Poritidae</taxon>
        <taxon>Porites</taxon>
    </lineage>
</organism>
<sequence length="114" mass="12872">MVLFVLCDIVSEGKTTLPPDPTCTELPHCWSNAKGTSVDPVAIEQIHFYRSRFGEQPPAKKFRATPSVSEQFFGVTSSDVSEETRKQMKQNLKMEILAANNDKFMPPVYYLLKS</sequence>
<proteinExistence type="predicted"/>
<dbReference type="Proteomes" id="UP001159405">
    <property type="component" value="Unassembled WGS sequence"/>
</dbReference>
<protein>
    <submittedName>
        <fullName evidence="1">Uncharacterized protein</fullName>
    </submittedName>
</protein>
<accession>A0ABN8QCC4</accession>
<evidence type="ECO:0000313" key="2">
    <source>
        <dbReference type="Proteomes" id="UP001159405"/>
    </source>
</evidence>
<name>A0ABN8QCC4_9CNID</name>
<reference evidence="1 2" key="1">
    <citation type="submission" date="2022-05" db="EMBL/GenBank/DDBJ databases">
        <authorList>
            <consortium name="Genoscope - CEA"/>
            <person name="William W."/>
        </authorList>
    </citation>
    <scope>NUCLEOTIDE SEQUENCE [LARGE SCALE GENOMIC DNA]</scope>
</reference>
<keyword evidence="2" id="KW-1185">Reference proteome</keyword>
<dbReference type="EMBL" id="CALNXK010000113">
    <property type="protein sequence ID" value="CAH3159019.1"/>
    <property type="molecule type" value="Genomic_DNA"/>
</dbReference>